<protein>
    <submittedName>
        <fullName evidence="2">Uncharacterized protein</fullName>
    </submittedName>
</protein>
<keyword evidence="1" id="KW-1133">Transmembrane helix</keyword>
<sequence length="56" mass="6854">MLFNIFYSCERILRCDVYFSSNYYIIRSLTVVFLTYLQLRLHELNAMNKLYNINYG</sequence>
<dbReference type="AlphaFoldDB" id="I4DLQ3"/>
<name>I4DLQ3_PAPXU</name>
<keyword evidence="1" id="KW-0812">Transmembrane</keyword>
<evidence type="ECO:0000256" key="1">
    <source>
        <dbReference type="SAM" id="Phobius"/>
    </source>
</evidence>
<organism evidence="2">
    <name type="scientific">Papilio xuthus</name>
    <name type="common">Asian swallowtail butterfly</name>
    <dbReference type="NCBI Taxonomy" id="66420"/>
    <lineage>
        <taxon>Eukaryota</taxon>
        <taxon>Metazoa</taxon>
        <taxon>Ecdysozoa</taxon>
        <taxon>Arthropoda</taxon>
        <taxon>Hexapoda</taxon>
        <taxon>Insecta</taxon>
        <taxon>Pterygota</taxon>
        <taxon>Neoptera</taxon>
        <taxon>Endopterygota</taxon>
        <taxon>Lepidoptera</taxon>
        <taxon>Glossata</taxon>
        <taxon>Ditrysia</taxon>
        <taxon>Papilionoidea</taxon>
        <taxon>Papilionidae</taxon>
        <taxon>Papilioninae</taxon>
        <taxon>Papilio</taxon>
    </lineage>
</organism>
<feature type="transmembrane region" description="Helical" evidence="1">
    <location>
        <begin position="21"/>
        <end position="39"/>
    </location>
</feature>
<reference evidence="2" key="1">
    <citation type="journal article" date="2012" name="BMC Biol.">
        <title>Comprehensive microarray-based analysis for stage-specific larval camouflage pattern-associated genes in the swallowtail butterfly, Papilio xuthus.</title>
        <authorList>
            <person name="Futahashi R."/>
            <person name="Shirataki H."/>
            <person name="Narita T."/>
            <person name="Mita K."/>
            <person name="Fujiwara H."/>
        </authorList>
    </citation>
    <scope>NUCLEOTIDE SEQUENCE</scope>
    <source>
        <tissue evidence="2">Epidermis</tissue>
    </source>
</reference>
<evidence type="ECO:0000313" key="2">
    <source>
        <dbReference type="EMBL" id="BAM18843.1"/>
    </source>
</evidence>
<keyword evidence="1" id="KW-0472">Membrane</keyword>
<dbReference type="EMBL" id="AK402221">
    <property type="protein sequence ID" value="BAM18843.1"/>
    <property type="molecule type" value="mRNA"/>
</dbReference>
<proteinExistence type="evidence at transcript level"/>
<accession>I4DLQ3</accession>